<reference evidence="1 2" key="1">
    <citation type="submission" date="2018-08" db="EMBL/GenBank/DDBJ databases">
        <title>The draft genome squence of Brumimicrobium sp. N62.</title>
        <authorList>
            <person name="Du Z.-J."/>
            <person name="Luo H.-R."/>
        </authorList>
    </citation>
    <scope>NUCLEOTIDE SEQUENCE [LARGE SCALE GENOMIC DNA]</scope>
    <source>
        <strain evidence="1 2">N62</strain>
    </source>
</reference>
<protein>
    <recommendedName>
        <fullName evidence="3">DUF3575 domain-containing protein</fullName>
    </recommendedName>
</protein>
<dbReference type="Proteomes" id="UP000257127">
    <property type="component" value="Unassembled WGS sequence"/>
</dbReference>
<evidence type="ECO:0000313" key="1">
    <source>
        <dbReference type="EMBL" id="RFC53307.1"/>
    </source>
</evidence>
<name>A0A3E1EUS6_9FLAO</name>
<dbReference type="RefSeq" id="WP_116881928.1">
    <property type="nucleotide sequence ID" value="NZ_QURB01000010.1"/>
</dbReference>
<accession>A0A3E1EUS6</accession>
<evidence type="ECO:0008006" key="3">
    <source>
        <dbReference type="Google" id="ProtNLM"/>
    </source>
</evidence>
<sequence>MKRLLLLFLVFSSIDVSSQIKVVDLEDEKEGQSPYFNTLKVKPFDAIISDFPIVYERAFSKRFALVGSLGLTNLLSVLMSTTDYVGRNDKLGYSLAFGPKIYFKEKFDGLYLETLLKYRHHRSIYLNDEGEIFKGKTSHLLPRISMGYSFIIFKRGILDLSLGYGTSIADEHSYNSYKKEYENKNISKTHVIHIGIKGGFLF</sequence>
<comment type="caution">
    <text evidence="1">The sequence shown here is derived from an EMBL/GenBank/DDBJ whole genome shotgun (WGS) entry which is preliminary data.</text>
</comment>
<evidence type="ECO:0000313" key="2">
    <source>
        <dbReference type="Proteomes" id="UP000257127"/>
    </source>
</evidence>
<proteinExistence type="predicted"/>
<dbReference type="EMBL" id="QURB01000010">
    <property type="protein sequence ID" value="RFC53307.1"/>
    <property type="molecule type" value="Genomic_DNA"/>
</dbReference>
<organism evidence="1 2">
    <name type="scientific">Brumimicrobium aurantiacum</name>
    <dbReference type="NCBI Taxonomy" id="1737063"/>
    <lineage>
        <taxon>Bacteria</taxon>
        <taxon>Pseudomonadati</taxon>
        <taxon>Bacteroidota</taxon>
        <taxon>Flavobacteriia</taxon>
        <taxon>Flavobacteriales</taxon>
        <taxon>Crocinitomicaceae</taxon>
        <taxon>Brumimicrobium</taxon>
    </lineage>
</organism>
<dbReference type="OrthoDB" id="1328741at2"/>
<dbReference type="AlphaFoldDB" id="A0A3E1EUS6"/>
<keyword evidence="2" id="KW-1185">Reference proteome</keyword>
<gene>
    <name evidence="1" type="ORF">DXU93_13980</name>
</gene>